<keyword evidence="1" id="KW-0732">Signal</keyword>
<protein>
    <submittedName>
        <fullName evidence="2">Uncharacterized protein</fullName>
    </submittedName>
</protein>
<evidence type="ECO:0000313" key="2">
    <source>
        <dbReference type="EMBL" id="PSN59774.1"/>
    </source>
</evidence>
<reference evidence="2 3" key="1">
    <citation type="journal article" date="2018" name="Front. Microbiol.">
        <title>Genome-Wide Analysis of Corynespora cassiicola Leaf Fall Disease Putative Effectors.</title>
        <authorList>
            <person name="Lopez D."/>
            <person name="Ribeiro S."/>
            <person name="Label P."/>
            <person name="Fumanal B."/>
            <person name="Venisse J.S."/>
            <person name="Kohler A."/>
            <person name="de Oliveira R.R."/>
            <person name="Labutti K."/>
            <person name="Lipzen A."/>
            <person name="Lail K."/>
            <person name="Bauer D."/>
            <person name="Ohm R.A."/>
            <person name="Barry K.W."/>
            <person name="Spatafora J."/>
            <person name="Grigoriev I.V."/>
            <person name="Martin F.M."/>
            <person name="Pujade-Renaud V."/>
        </authorList>
    </citation>
    <scope>NUCLEOTIDE SEQUENCE [LARGE SCALE GENOMIC DNA]</scope>
    <source>
        <strain evidence="2 3">Philippines</strain>
    </source>
</reference>
<evidence type="ECO:0000256" key="1">
    <source>
        <dbReference type="SAM" id="SignalP"/>
    </source>
</evidence>
<name>A0A2T2N2Z3_CORCC</name>
<dbReference type="EMBL" id="KZ678153">
    <property type="protein sequence ID" value="PSN59774.1"/>
    <property type="molecule type" value="Genomic_DNA"/>
</dbReference>
<dbReference type="OrthoDB" id="3741441at2759"/>
<feature type="chain" id="PRO_5015573875" evidence="1">
    <location>
        <begin position="20"/>
        <end position="106"/>
    </location>
</feature>
<gene>
    <name evidence="2" type="ORF">BS50DRAFT_682074</name>
</gene>
<organism evidence="2 3">
    <name type="scientific">Corynespora cassiicola Philippines</name>
    <dbReference type="NCBI Taxonomy" id="1448308"/>
    <lineage>
        <taxon>Eukaryota</taxon>
        <taxon>Fungi</taxon>
        <taxon>Dikarya</taxon>
        <taxon>Ascomycota</taxon>
        <taxon>Pezizomycotina</taxon>
        <taxon>Dothideomycetes</taxon>
        <taxon>Pleosporomycetidae</taxon>
        <taxon>Pleosporales</taxon>
        <taxon>Corynesporascaceae</taxon>
        <taxon>Corynespora</taxon>
    </lineage>
</organism>
<accession>A0A2T2N2Z3</accession>
<dbReference type="AlphaFoldDB" id="A0A2T2N2Z3"/>
<feature type="signal peptide" evidence="1">
    <location>
        <begin position="1"/>
        <end position="19"/>
    </location>
</feature>
<sequence>MQSYILFVVLGLLQSSTTASPIDNINTRASSEFMLPNADGASVRRTAPELILPDAGLVTESKDRRAAPEVILPDAGLSTEEKHRRTAPEVILPDAGIKESLKIVRD</sequence>
<dbReference type="Proteomes" id="UP000240883">
    <property type="component" value="Unassembled WGS sequence"/>
</dbReference>
<proteinExistence type="predicted"/>
<keyword evidence="3" id="KW-1185">Reference proteome</keyword>
<evidence type="ECO:0000313" key="3">
    <source>
        <dbReference type="Proteomes" id="UP000240883"/>
    </source>
</evidence>